<dbReference type="GeneID" id="7842498"/>
<dbReference type="InParanoid" id="Q23TC3"/>
<dbReference type="AlphaFoldDB" id="Q23TC3"/>
<feature type="transmembrane region" description="Helical" evidence="1">
    <location>
        <begin position="20"/>
        <end position="50"/>
    </location>
</feature>
<sequence length="549" mass="63568">MIARLKEVSKKPETFKYTAALSLIIFLFLQFNWTTIVTLTLILASLVQLLRIQYFKLQERGFISLLPRTLQVHLLDRSIFDLLCDIWYIPKISLYIKAFLKPFVQNISPEEAACALQELPDSAKRAIMTKGLINFLPNFMQSAIMPQQNQEVESNNMDNTNLPYLKQRYIDEDNEDQDSLGSTNTTKSTKFQAEDDLYYNIHRNLDNNIFIAPHAPKHPLSALIQGNDYQDKVYQNDYQYKTNNNNNNNTQYSNKQQRNASLKEITIDEKRDSSLERRQPIRSLNKNAQHEFSFNNNLFKLSQNEPNTFIKSQDNKAQKNVRWSNHSLHQSTSSEDEHLLNSSSQNFYDIFHNRGALSDEELPKTKLIASSSAQIISSSEDISKSPSSSQKLKPKIADKWDKLELFRNKIKENYQKFIQIKHNPEQGANITNKPNLISSARSILNLFHNIMELKKMGNLSNIDNKKLLKIFIASSIFMGAQVMTSRRARRWMINSSLMLLYIFSFLLTTGTLGIIAVKYHHEQQQKQILNKKVVISKQNQNKDEKSNSN</sequence>
<evidence type="ECO:0000256" key="1">
    <source>
        <dbReference type="SAM" id="Phobius"/>
    </source>
</evidence>
<reference evidence="3" key="1">
    <citation type="journal article" date="2006" name="PLoS Biol.">
        <title>Macronuclear genome sequence of the ciliate Tetrahymena thermophila, a model eukaryote.</title>
        <authorList>
            <person name="Eisen J.A."/>
            <person name="Coyne R.S."/>
            <person name="Wu M."/>
            <person name="Wu D."/>
            <person name="Thiagarajan M."/>
            <person name="Wortman J.R."/>
            <person name="Badger J.H."/>
            <person name="Ren Q."/>
            <person name="Amedeo P."/>
            <person name="Jones K.M."/>
            <person name="Tallon L.J."/>
            <person name="Delcher A.L."/>
            <person name="Salzberg S.L."/>
            <person name="Silva J.C."/>
            <person name="Haas B.J."/>
            <person name="Majoros W.H."/>
            <person name="Farzad M."/>
            <person name="Carlton J.M."/>
            <person name="Smith R.K. Jr."/>
            <person name="Garg J."/>
            <person name="Pearlman R.E."/>
            <person name="Karrer K.M."/>
            <person name="Sun L."/>
            <person name="Manning G."/>
            <person name="Elde N.C."/>
            <person name="Turkewitz A.P."/>
            <person name="Asai D.J."/>
            <person name="Wilkes D.E."/>
            <person name="Wang Y."/>
            <person name="Cai H."/>
            <person name="Collins K."/>
            <person name="Stewart B.A."/>
            <person name="Lee S.R."/>
            <person name="Wilamowska K."/>
            <person name="Weinberg Z."/>
            <person name="Ruzzo W.L."/>
            <person name="Wloga D."/>
            <person name="Gaertig J."/>
            <person name="Frankel J."/>
            <person name="Tsao C.-C."/>
            <person name="Gorovsky M.A."/>
            <person name="Keeling P.J."/>
            <person name="Waller R.F."/>
            <person name="Patron N.J."/>
            <person name="Cherry J.M."/>
            <person name="Stover N.A."/>
            <person name="Krieger C.J."/>
            <person name="del Toro C."/>
            <person name="Ryder H.F."/>
            <person name="Williamson S.C."/>
            <person name="Barbeau R.A."/>
            <person name="Hamilton E.P."/>
            <person name="Orias E."/>
        </authorList>
    </citation>
    <scope>NUCLEOTIDE SEQUENCE [LARGE SCALE GENOMIC DNA]</scope>
    <source>
        <strain evidence="3">SB210</strain>
    </source>
</reference>
<dbReference type="KEGG" id="tet:TTHERM_00666590"/>
<dbReference type="EMBL" id="GG662636">
    <property type="protein sequence ID" value="EAR99783.2"/>
    <property type="molecule type" value="Genomic_DNA"/>
</dbReference>
<dbReference type="OrthoDB" id="302466at2759"/>
<dbReference type="RefSeq" id="XP_001020028.2">
    <property type="nucleotide sequence ID" value="XM_001020028.2"/>
</dbReference>
<proteinExistence type="predicted"/>
<evidence type="ECO:0000313" key="2">
    <source>
        <dbReference type="EMBL" id="EAR99783.2"/>
    </source>
</evidence>
<dbReference type="HOGENOM" id="CLU_466545_0_0_1"/>
<keyword evidence="3" id="KW-1185">Reference proteome</keyword>
<keyword evidence="1" id="KW-1133">Transmembrane helix</keyword>
<name>Q23TC3_TETTS</name>
<gene>
    <name evidence="2" type="ORF">TTHERM_00666590</name>
</gene>
<dbReference type="eggNOG" id="ENOG502SUFW">
    <property type="taxonomic scope" value="Eukaryota"/>
</dbReference>
<dbReference type="Proteomes" id="UP000009168">
    <property type="component" value="Unassembled WGS sequence"/>
</dbReference>
<keyword evidence="1" id="KW-0472">Membrane</keyword>
<keyword evidence="1 2" id="KW-0812">Transmembrane</keyword>
<organism evidence="2 3">
    <name type="scientific">Tetrahymena thermophila (strain SB210)</name>
    <dbReference type="NCBI Taxonomy" id="312017"/>
    <lineage>
        <taxon>Eukaryota</taxon>
        <taxon>Sar</taxon>
        <taxon>Alveolata</taxon>
        <taxon>Ciliophora</taxon>
        <taxon>Intramacronucleata</taxon>
        <taxon>Oligohymenophorea</taxon>
        <taxon>Hymenostomatida</taxon>
        <taxon>Tetrahymenina</taxon>
        <taxon>Tetrahymenidae</taxon>
        <taxon>Tetrahymena</taxon>
    </lineage>
</organism>
<evidence type="ECO:0000313" key="3">
    <source>
        <dbReference type="Proteomes" id="UP000009168"/>
    </source>
</evidence>
<protein>
    <submittedName>
        <fullName evidence="2">Transmembrane protein, putative</fullName>
    </submittedName>
</protein>
<feature type="transmembrane region" description="Helical" evidence="1">
    <location>
        <begin position="496"/>
        <end position="517"/>
    </location>
</feature>
<accession>Q23TC3</accession>